<evidence type="ECO:0000259" key="2">
    <source>
        <dbReference type="Pfam" id="PF13827"/>
    </source>
</evidence>
<evidence type="ECO:0000256" key="1">
    <source>
        <dbReference type="SAM" id="SignalP"/>
    </source>
</evidence>
<dbReference type="RefSeq" id="WP_130549857.1">
    <property type="nucleotide sequence ID" value="NZ_SHMC01000001.1"/>
</dbReference>
<reference evidence="3 4" key="1">
    <citation type="submission" date="2019-02" db="EMBL/GenBank/DDBJ databases">
        <title>WGS of Pseudoxanthomonas species novum from clinical isolates.</title>
        <authorList>
            <person name="Bernier A.-M."/>
            <person name="Bernard K."/>
            <person name="Vachon A."/>
        </authorList>
    </citation>
    <scope>NUCLEOTIDE SEQUENCE [LARGE SCALE GENOMIC DNA]</scope>
    <source>
        <strain evidence="3 4">NML171200</strain>
    </source>
</reference>
<feature type="signal peptide" evidence="1">
    <location>
        <begin position="1"/>
        <end position="18"/>
    </location>
</feature>
<name>A0A4Q8LGW9_9GAMM</name>
<keyword evidence="1" id="KW-0732">Signal</keyword>
<gene>
    <name evidence="3" type="ORF">EA660_01450</name>
</gene>
<dbReference type="OrthoDB" id="6008701at2"/>
<comment type="caution">
    <text evidence="3">The sequence shown here is derived from an EMBL/GenBank/DDBJ whole genome shotgun (WGS) entry which is preliminary data.</text>
</comment>
<evidence type="ECO:0000313" key="4">
    <source>
        <dbReference type="Proteomes" id="UP000292627"/>
    </source>
</evidence>
<protein>
    <submittedName>
        <fullName evidence="3">DUF4189 domain-containing protein</fullName>
    </submittedName>
</protein>
<dbReference type="AlphaFoldDB" id="A0A4Q8LGW9"/>
<dbReference type="Pfam" id="PF13827">
    <property type="entry name" value="DUF4189"/>
    <property type="match status" value="1"/>
</dbReference>
<organism evidence="3 4">
    <name type="scientific">Pseudoxanthomonas winnipegensis</name>
    <dbReference type="NCBI Taxonomy" id="2480810"/>
    <lineage>
        <taxon>Bacteria</taxon>
        <taxon>Pseudomonadati</taxon>
        <taxon>Pseudomonadota</taxon>
        <taxon>Gammaproteobacteria</taxon>
        <taxon>Lysobacterales</taxon>
        <taxon>Lysobacteraceae</taxon>
        <taxon>Pseudoxanthomonas</taxon>
    </lineage>
</organism>
<evidence type="ECO:0000313" key="3">
    <source>
        <dbReference type="EMBL" id="TAA28283.1"/>
    </source>
</evidence>
<accession>A0A4Q8LGW9</accession>
<feature type="chain" id="PRO_5020483257" evidence="1">
    <location>
        <begin position="19"/>
        <end position="166"/>
    </location>
</feature>
<sequence length="166" mass="17545">MKQFLSFLLLLAAQSVYAEGRCPPGYFPQGGAGWQGCAPGPAINSAQAEIAVPDGFWKKTWGAIANSSNPPLGATVTGFFSEQEAMEAAVAECRKKGGKDCEGTYSYFNRCLAIAQIPTGGIENRVAAESIKHASELAMAGCKDKNPGQVCAVVVSECTEPVYRPY</sequence>
<dbReference type="InterPro" id="IPR025240">
    <property type="entry name" value="DUF4189"/>
</dbReference>
<dbReference type="Proteomes" id="UP000292627">
    <property type="component" value="Unassembled WGS sequence"/>
</dbReference>
<proteinExistence type="predicted"/>
<feature type="domain" description="DUF4189" evidence="2">
    <location>
        <begin position="61"/>
        <end position="158"/>
    </location>
</feature>
<dbReference type="EMBL" id="SHMC01000001">
    <property type="protein sequence ID" value="TAA28283.1"/>
    <property type="molecule type" value="Genomic_DNA"/>
</dbReference>